<keyword evidence="5 8" id="KW-0418">Kinase</keyword>
<reference evidence="10 11" key="1">
    <citation type="submission" date="2020-04" db="EMBL/GenBank/DDBJ databases">
        <authorList>
            <person name="Hitch T.C.A."/>
            <person name="Wylensek D."/>
            <person name="Clavel T."/>
        </authorList>
    </citation>
    <scope>NUCLEOTIDE SEQUENCE [LARGE SCALE GENOMIC DNA]</scope>
    <source>
        <strain evidence="10 11">Oil-RF-744-FAT-WT-6-1</strain>
    </source>
</reference>
<dbReference type="InterPro" id="IPR001977">
    <property type="entry name" value="Depp_CoAkinase"/>
</dbReference>
<accession>A0A848BQC8</accession>
<sequence length="204" mass="22898">MFQIGLTGGIASGKSTVVAMLRQLGAGIIDCDQIAHDVVRPGSEGLKAVADAFGPHTLCADGTMDRAYIGRVVFGNREKKAQLEGILFPLIQRGINDTIEIIEKNKKNPVIFLDMPLLFEIKYNTYVDEAWLVYVDPATQLLRLMARNHYTRDEAMARIHAQLPIDTKRSLAQVIIDNTGSLEDTEEQVRYEWHELMKRIQSGE</sequence>
<dbReference type="Gene3D" id="3.40.50.300">
    <property type="entry name" value="P-loop containing nucleotide triphosphate hydrolases"/>
    <property type="match status" value="1"/>
</dbReference>
<comment type="caution">
    <text evidence="10">The sequence shown here is derived from an EMBL/GenBank/DDBJ whole genome shotgun (WGS) entry which is preliminary data.</text>
</comment>
<dbReference type="FunFam" id="3.40.50.300:FF:000991">
    <property type="entry name" value="Dephospho-CoA kinase"/>
    <property type="match status" value="1"/>
</dbReference>
<evidence type="ECO:0000256" key="9">
    <source>
        <dbReference type="NCBIfam" id="TIGR00152"/>
    </source>
</evidence>
<evidence type="ECO:0000256" key="6">
    <source>
        <dbReference type="ARBA" id="ARBA00022840"/>
    </source>
</evidence>
<evidence type="ECO:0000256" key="4">
    <source>
        <dbReference type="ARBA" id="ARBA00022741"/>
    </source>
</evidence>
<dbReference type="PROSITE" id="PS51219">
    <property type="entry name" value="DPCK"/>
    <property type="match status" value="1"/>
</dbReference>
<name>A0A848BQC8_9FIRM</name>
<evidence type="ECO:0000256" key="8">
    <source>
        <dbReference type="HAMAP-Rule" id="MF_00376"/>
    </source>
</evidence>
<dbReference type="AlphaFoldDB" id="A0A848BQC8"/>
<dbReference type="Pfam" id="PF01121">
    <property type="entry name" value="CoaE"/>
    <property type="match status" value="1"/>
</dbReference>
<organism evidence="10 11">
    <name type="scientific">Megasphaera hexanoica</name>
    <dbReference type="NCBI Taxonomy" id="1675036"/>
    <lineage>
        <taxon>Bacteria</taxon>
        <taxon>Bacillati</taxon>
        <taxon>Bacillota</taxon>
        <taxon>Negativicutes</taxon>
        <taxon>Veillonellales</taxon>
        <taxon>Veillonellaceae</taxon>
        <taxon>Megasphaera</taxon>
    </lineage>
</organism>
<dbReference type="GO" id="GO:0004140">
    <property type="term" value="F:dephospho-CoA kinase activity"/>
    <property type="evidence" value="ECO:0007669"/>
    <property type="project" value="UniProtKB-UniRule"/>
</dbReference>
<dbReference type="GO" id="GO:0005737">
    <property type="term" value="C:cytoplasm"/>
    <property type="evidence" value="ECO:0007669"/>
    <property type="project" value="UniProtKB-SubCell"/>
</dbReference>
<keyword evidence="7 8" id="KW-0173">Coenzyme A biosynthesis</keyword>
<dbReference type="EC" id="2.7.1.24" evidence="8 9"/>
<comment type="catalytic activity">
    <reaction evidence="8">
        <text>3'-dephospho-CoA + ATP = ADP + CoA + H(+)</text>
        <dbReference type="Rhea" id="RHEA:18245"/>
        <dbReference type="ChEBI" id="CHEBI:15378"/>
        <dbReference type="ChEBI" id="CHEBI:30616"/>
        <dbReference type="ChEBI" id="CHEBI:57287"/>
        <dbReference type="ChEBI" id="CHEBI:57328"/>
        <dbReference type="ChEBI" id="CHEBI:456216"/>
        <dbReference type="EC" id="2.7.1.24"/>
    </reaction>
</comment>
<keyword evidence="2 8" id="KW-0963">Cytoplasm</keyword>
<dbReference type="UniPathway" id="UPA00241">
    <property type="reaction ID" value="UER00356"/>
</dbReference>
<dbReference type="PANTHER" id="PTHR10695:SF46">
    <property type="entry name" value="BIFUNCTIONAL COENZYME A SYNTHASE-RELATED"/>
    <property type="match status" value="1"/>
</dbReference>
<gene>
    <name evidence="8" type="primary">coaE</name>
    <name evidence="10" type="ORF">HF872_07815</name>
</gene>
<proteinExistence type="inferred from homology"/>
<comment type="subcellular location">
    <subcellularLocation>
        <location evidence="8">Cytoplasm</location>
    </subcellularLocation>
</comment>
<dbReference type="InterPro" id="IPR027417">
    <property type="entry name" value="P-loop_NTPase"/>
</dbReference>
<evidence type="ECO:0000313" key="11">
    <source>
        <dbReference type="Proteomes" id="UP000591071"/>
    </source>
</evidence>
<dbReference type="CDD" id="cd02022">
    <property type="entry name" value="DPCK"/>
    <property type="match status" value="1"/>
</dbReference>
<dbReference type="SUPFAM" id="SSF52540">
    <property type="entry name" value="P-loop containing nucleoside triphosphate hydrolases"/>
    <property type="match status" value="1"/>
</dbReference>
<keyword evidence="6 8" id="KW-0067">ATP-binding</keyword>
<dbReference type="GO" id="GO:0005524">
    <property type="term" value="F:ATP binding"/>
    <property type="evidence" value="ECO:0007669"/>
    <property type="project" value="UniProtKB-UniRule"/>
</dbReference>
<dbReference type="PANTHER" id="PTHR10695">
    <property type="entry name" value="DEPHOSPHO-COA KINASE-RELATED"/>
    <property type="match status" value="1"/>
</dbReference>
<protein>
    <recommendedName>
        <fullName evidence="8 9">Dephospho-CoA kinase</fullName>
        <ecNumber evidence="8 9">2.7.1.24</ecNumber>
    </recommendedName>
    <alternativeName>
        <fullName evidence="8">Dephosphocoenzyme A kinase</fullName>
    </alternativeName>
</protein>
<evidence type="ECO:0000256" key="3">
    <source>
        <dbReference type="ARBA" id="ARBA00022679"/>
    </source>
</evidence>
<dbReference type="RefSeq" id="WP_075582070.1">
    <property type="nucleotide sequence ID" value="NZ_JABAFG010000011.1"/>
</dbReference>
<keyword evidence="4 8" id="KW-0547">Nucleotide-binding</keyword>
<keyword evidence="3 8" id="KW-0808">Transferase</keyword>
<evidence type="ECO:0000256" key="2">
    <source>
        <dbReference type="ARBA" id="ARBA00022490"/>
    </source>
</evidence>
<evidence type="ECO:0000256" key="5">
    <source>
        <dbReference type="ARBA" id="ARBA00022777"/>
    </source>
</evidence>
<comment type="pathway">
    <text evidence="8">Cofactor biosynthesis; coenzyme A biosynthesis; CoA from (R)-pantothenate: step 5/5.</text>
</comment>
<dbReference type="HAMAP" id="MF_00376">
    <property type="entry name" value="Dephospho_CoA_kinase"/>
    <property type="match status" value="1"/>
</dbReference>
<evidence type="ECO:0000256" key="1">
    <source>
        <dbReference type="ARBA" id="ARBA00009018"/>
    </source>
</evidence>
<dbReference type="NCBIfam" id="TIGR00152">
    <property type="entry name" value="dephospho-CoA kinase"/>
    <property type="match status" value="1"/>
</dbReference>
<evidence type="ECO:0000256" key="7">
    <source>
        <dbReference type="ARBA" id="ARBA00022993"/>
    </source>
</evidence>
<evidence type="ECO:0000313" key="10">
    <source>
        <dbReference type="EMBL" id="NME28531.1"/>
    </source>
</evidence>
<comment type="similarity">
    <text evidence="1 8">Belongs to the CoaE family.</text>
</comment>
<feature type="binding site" evidence="8">
    <location>
        <begin position="11"/>
        <end position="16"/>
    </location>
    <ligand>
        <name>ATP</name>
        <dbReference type="ChEBI" id="CHEBI:30616"/>
    </ligand>
</feature>
<dbReference type="GO" id="GO:0015937">
    <property type="term" value="P:coenzyme A biosynthetic process"/>
    <property type="evidence" value="ECO:0007669"/>
    <property type="project" value="UniProtKB-UniRule"/>
</dbReference>
<dbReference type="EMBL" id="JABAFG010000011">
    <property type="protein sequence ID" value="NME28531.1"/>
    <property type="molecule type" value="Genomic_DNA"/>
</dbReference>
<dbReference type="Proteomes" id="UP000591071">
    <property type="component" value="Unassembled WGS sequence"/>
</dbReference>
<comment type="function">
    <text evidence="8">Catalyzes the phosphorylation of the 3'-hydroxyl group of dephosphocoenzyme A to form coenzyme A.</text>
</comment>